<comment type="caution">
    <text evidence="1">The sequence shown here is derived from an EMBL/GenBank/DDBJ whole genome shotgun (WGS) entry which is preliminary data.</text>
</comment>
<evidence type="ECO:0000313" key="1">
    <source>
        <dbReference type="EMBL" id="KAK2576592.1"/>
    </source>
</evidence>
<protein>
    <submittedName>
        <fullName evidence="1">Uncharacterized protein</fullName>
    </submittedName>
</protein>
<organism evidence="1 2">
    <name type="scientific">Odynerus spinipes</name>
    <dbReference type="NCBI Taxonomy" id="1348599"/>
    <lineage>
        <taxon>Eukaryota</taxon>
        <taxon>Metazoa</taxon>
        <taxon>Ecdysozoa</taxon>
        <taxon>Arthropoda</taxon>
        <taxon>Hexapoda</taxon>
        <taxon>Insecta</taxon>
        <taxon>Pterygota</taxon>
        <taxon>Neoptera</taxon>
        <taxon>Endopterygota</taxon>
        <taxon>Hymenoptera</taxon>
        <taxon>Apocrita</taxon>
        <taxon>Aculeata</taxon>
        <taxon>Vespoidea</taxon>
        <taxon>Vespidae</taxon>
        <taxon>Eumeninae</taxon>
        <taxon>Odynerus</taxon>
    </lineage>
</organism>
<name>A0AAD9RBB9_9HYME</name>
<dbReference type="EMBL" id="JAIFRP010004405">
    <property type="protein sequence ID" value="KAK2576592.1"/>
    <property type="molecule type" value="Genomic_DNA"/>
</dbReference>
<keyword evidence="2" id="KW-1185">Reference proteome</keyword>
<accession>A0AAD9RBB9</accession>
<dbReference type="Proteomes" id="UP001258017">
    <property type="component" value="Unassembled WGS sequence"/>
</dbReference>
<gene>
    <name evidence="1" type="ORF">KPH14_005262</name>
</gene>
<reference evidence="1" key="2">
    <citation type="journal article" date="2023" name="Commun. Biol.">
        <title>Intrasexual cuticular hydrocarbon dimorphism in a wasp sheds light on hydrocarbon biosynthesis genes in Hymenoptera.</title>
        <authorList>
            <person name="Moris V.C."/>
            <person name="Podsiadlowski L."/>
            <person name="Martin S."/>
            <person name="Oeyen J.P."/>
            <person name="Donath A."/>
            <person name="Petersen M."/>
            <person name="Wilbrandt J."/>
            <person name="Misof B."/>
            <person name="Liedtke D."/>
            <person name="Thamm M."/>
            <person name="Scheiner R."/>
            <person name="Schmitt T."/>
            <person name="Niehuis O."/>
        </authorList>
    </citation>
    <scope>NUCLEOTIDE SEQUENCE</scope>
    <source>
        <strain evidence="1">GBR_01_08_01A</strain>
    </source>
</reference>
<dbReference type="AlphaFoldDB" id="A0AAD9RBB9"/>
<proteinExistence type="predicted"/>
<sequence>MAKSALFFTGGTKHFPGIKSQVSARIKYLCIIVDFEFRVSCKSIECKKTRWDHKIAKVGEELNAERLETDMHPV</sequence>
<reference evidence="1" key="1">
    <citation type="submission" date="2021-08" db="EMBL/GenBank/DDBJ databases">
        <authorList>
            <person name="Misof B."/>
            <person name="Oliver O."/>
            <person name="Podsiadlowski L."/>
            <person name="Donath A."/>
            <person name="Peters R."/>
            <person name="Mayer C."/>
            <person name="Rust J."/>
            <person name="Gunkel S."/>
            <person name="Lesny P."/>
            <person name="Martin S."/>
            <person name="Oeyen J.P."/>
            <person name="Petersen M."/>
            <person name="Panagiotis P."/>
            <person name="Wilbrandt J."/>
            <person name="Tanja T."/>
        </authorList>
    </citation>
    <scope>NUCLEOTIDE SEQUENCE</scope>
    <source>
        <strain evidence="1">GBR_01_08_01A</strain>
        <tissue evidence="1">Thorax + abdomen</tissue>
    </source>
</reference>
<evidence type="ECO:0000313" key="2">
    <source>
        <dbReference type="Proteomes" id="UP001258017"/>
    </source>
</evidence>